<feature type="domain" description="AB hydrolase-1" evidence="4">
    <location>
        <begin position="60"/>
        <end position="308"/>
    </location>
</feature>
<evidence type="ECO:0000256" key="1">
    <source>
        <dbReference type="ARBA" id="ARBA00022729"/>
    </source>
</evidence>
<evidence type="ECO:0000256" key="3">
    <source>
        <dbReference type="SAM" id="SignalP"/>
    </source>
</evidence>
<sequence length="326" mass="33696">MNCRPALLVPALAGMMTACGGGAPGAPAPPALENQVVTTQVPGFPHAVTFCIPAGATRAIVALHGGGGNSSAIGYQLGLNSSTTATTTGTVNWTWLGAHKVMLVLPQGQHIDGSPGATTWSNYAMTSGQDDKAFLQALAAKIRTTYGLADVTLMGHSMGGTMANRMWCESPSTFNAYVSLAGPASARFQQAATPCVCTLGSATPPYLGLFGDADSVMQTSGNWTQPNWYVNPVVVWAGNAAFLDGTMIGEWHQQCDRVLQVCGTTLDLAGCQTSGNVDTWTSCGGKLVLKRVRGADHGVDAIAARMNPASPTVVMDTVMAFLAGQN</sequence>
<keyword evidence="2" id="KW-0378">Hydrolase</keyword>
<name>A0AA48K926_9BACT</name>
<evidence type="ECO:0000256" key="2">
    <source>
        <dbReference type="ARBA" id="ARBA00022801"/>
    </source>
</evidence>
<dbReference type="Proteomes" id="UP001238179">
    <property type="component" value="Chromosome"/>
</dbReference>
<dbReference type="PANTHER" id="PTHR43037">
    <property type="entry name" value="UNNAMED PRODUCT-RELATED"/>
    <property type="match status" value="1"/>
</dbReference>
<evidence type="ECO:0000313" key="6">
    <source>
        <dbReference type="Proteomes" id="UP001238179"/>
    </source>
</evidence>
<dbReference type="EMBL" id="AP027080">
    <property type="protein sequence ID" value="BDU71887.1"/>
    <property type="molecule type" value="Genomic_DNA"/>
</dbReference>
<gene>
    <name evidence="5" type="ORF">METEAL_10610</name>
</gene>
<dbReference type="PROSITE" id="PS51257">
    <property type="entry name" value="PROKAR_LIPOPROTEIN"/>
    <property type="match status" value="1"/>
</dbReference>
<feature type="signal peptide" evidence="3">
    <location>
        <begin position="1"/>
        <end position="20"/>
    </location>
</feature>
<dbReference type="SUPFAM" id="SSF53474">
    <property type="entry name" value="alpha/beta-Hydrolases"/>
    <property type="match status" value="1"/>
</dbReference>
<protein>
    <recommendedName>
        <fullName evidence="4">AB hydrolase-1 domain-containing protein</fullName>
    </recommendedName>
</protein>
<dbReference type="GO" id="GO:0016787">
    <property type="term" value="F:hydrolase activity"/>
    <property type="evidence" value="ECO:0007669"/>
    <property type="project" value="UniProtKB-KW"/>
</dbReference>
<evidence type="ECO:0000313" key="5">
    <source>
        <dbReference type="EMBL" id="BDU71887.1"/>
    </source>
</evidence>
<dbReference type="InterPro" id="IPR000073">
    <property type="entry name" value="AB_hydrolase_1"/>
</dbReference>
<dbReference type="KEGG" id="msil:METEAL_10610"/>
<dbReference type="InterPro" id="IPR029058">
    <property type="entry name" value="AB_hydrolase_fold"/>
</dbReference>
<accession>A0AA48K926</accession>
<dbReference type="RefSeq" id="WP_316414789.1">
    <property type="nucleotide sequence ID" value="NZ_AP027080.1"/>
</dbReference>
<dbReference type="Gene3D" id="3.40.50.1820">
    <property type="entry name" value="alpha/beta hydrolase"/>
    <property type="match status" value="1"/>
</dbReference>
<dbReference type="PANTHER" id="PTHR43037:SF5">
    <property type="entry name" value="FERULOYL ESTERASE"/>
    <property type="match status" value="1"/>
</dbReference>
<dbReference type="Pfam" id="PF12697">
    <property type="entry name" value="Abhydrolase_6"/>
    <property type="match status" value="1"/>
</dbReference>
<dbReference type="InterPro" id="IPR050955">
    <property type="entry name" value="Plant_Biomass_Hydrol_Est"/>
</dbReference>
<proteinExistence type="predicted"/>
<reference evidence="6" key="1">
    <citation type="journal article" date="2023" name="Int. J. Syst. Evol. Microbiol.">
        <title>Mesoterricola silvestris gen. nov., sp. nov., Mesoterricola sediminis sp. nov., Geothrix oryzae sp. nov., Geothrix edaphica sp. nov., Geothrix rubra sp. nov., and Geothrix limicola sp. nov., six novel members of Acidobacteriota isolated from soils.</title>
        <authorList>
            <person name="Itoh H."/>
            <person name="Sugisawa Y."/>
            <person name="Mise K."/>
            <person name="Xu Z."/>
            <person name="Kuniyasu M."/>
            <person name="Ushijima N."/>
            <person name="Kawano K."/>
            <person name="Kobayashi E."/>
            <person name="Shiratori Y."/>
            <person name="Masuda Y."/>
            <person name="Senoo K."/>
        </authorList>
    </citation>
    <scope>NUCLEOTIDE SEQUENCE [LARGE SCALE GENOMIC DNA]</scope>
    <source>
        <strain evidence="6">W79</strain>
    </source>
</reference>
<evidence type="ECO:0000259" key="4">
    <source>
        <dbReference type="Pfam" id="PF12697"/>
    </source>
</evidence>
<keyword evidence="1 3" id="KW-0732">Signal</keyword>
<dbReference type="AlphaFoldDB" id="A0AA48K926"/>
<feature type="chain" id="PRO_5041451040" description="AB hydrolase-1 domain-containing protein" evidence="3">
    <location>
        <begin position="21"/>
        <end position="326"/>
    </location>
</feature>
<keyword evidence="6" id="KW-1185">Reference proteome</keyword>
<organism evidence="5 6">
    <name type="scientific">Mesoterricola silvestris</name>
    <dbReference type="NCBI Taxonomy" id="2927979"/>
    <lineage>
        <taxon>Bacteria</taxon>
        <taxon>Pseudomonadati</taxon>
        <taxon>Acidobacteriota</taxon>
        <taxon>Holophagae</taxon>
        <taxon>Holophagales</taxon>
        <taxon>Holophagaceae</taxon>
        <taxon>Mesoterricola</taxon>
    </lineage>
</organism>